<reference evidence="8" key="1">
    <citation type="submission" date="2021-01" db="UniProtKB">
        <authorList>
            <consortium name="EnsemblPlants"/>
        </authorList>
    </citation>
    <scope>IDENTIFICATION</scope>
</reference>
<evidence type="ECO:0000256" key="7">
    <source>
        <dbReference type="RuleBase" id="RU004466"/>
    </source>
</evidence>
<dbReference type="GO" id="GO:0046872">
    <property type="term" value="F:metal ion binding"/>
    <property type="evidence" value="ECO:0007669"/>
    <property type="project" value="UniProtKB-KW"/>
</dbReference>
<dbReference type="AlphaFoldDB" id="A0A7N0UIV3"/>
<evidence type="ECO:0000256" key="3">
    <source>
        <dbReference type="ARBA" id="ARBA00022679"/>
    </source>
</evidence>
<dbReference type="PANTHER" id="PTHR11525">
    <property type="entry name" value="FARNESYL-PYROPHOSPHATE SYNTHETASE"/>
    <property type="match status" value="1"/>
</dbReference>
<keyword evidence="4" id="KW-0479">Metal-binding</keyword>
<proteinExistence type="inferred from homology"/>
<dbReference type="EnsemblPlants" id="Kaladp0068s0320.1.v1.1">
    <property type="protein sequence ID" value="Kaladp0068s0320.1.v1.1"/>
    <property type="gene ID" value="Kaladp0068s0320.v1.1"/>
</dbReference>
<dbReference type="SUPFAM" id="SSF48576">
    <property type="entry name" value="Terpenoid synthases"/>
    <property type="match status" value="1"/>
</dbReference>
<evidence type="ECO:0000256" key="2">
    <source>
        <dbReference type="ARBA" id="ARBA00006706"/>
    </source>
</evidence>
<accession>A0A7N0UIV3</accession>
<protein>
    <recommendedName>
        <fullName evidence="10">Farnesyl pyrophosphate synthase</fullName>
    </recommendedName>
</protein>
<dbReference type="InterPro" id="IPR008949">
    <property type="entry name" value="Isoprenoid_synthase_dom_sf"/>
</dbReference>
<organism evidence="8 9">
    <name type="scientific">Kalanchoe fedtschenkoi</name>
    <name type="common">Lavender scallops</name>
    <name type="synonym">South American air plant</name>
    <dbReference type="NCBI Taxonomy" id="63787"/>
    <lineage>
        <taxon>Eukaryota</taxon>
        <taxon>Viridiplantae</taxon>
        <taxon>Streptophyta</taxon>
        <taxon>Embryophyta</taxon>
        <taxon>Tracheophyta</taxon>
        <taxon>Spermatophyta</taxon>
        <taxon>Magnoliopsida</taxon>
        <taxon>eudicotyledons</taxon>
        <taxon>Gunneridae</taxon>
        <taxon>Pentapetalae</taxon>
        <taxon>Saxifragales</taxon>
        <taxon>Crassulaceae</taxon>
        <taxon>Kalanchoe</taxon>
    </lineage>
</organism>
<dbReference type="InterPro" id="IPR033749">
    <property type="entry name" value="Polyprenyl_synt_CS"/>
</dbReference>
<dbReference type="GO" id="GO:0005737">
    <property type="term" value="C:cytoplasm"/>
    <property type="evidence" value="ECO:0007669"/>
    <property type="project" value="TreeGrafter"/>
</dbReference>
<dbReference type="Gramene" id="Kaladp0068s0320.1.v1.1">
    <property type="protein sequence ID" value="Kaladp0068s0320.1.v1.1"/>
    <property type="gene ID" value="Kaladp0068s0320.v1.1"/>
</dbReference>
<comment type="similarity">
    <text evidence="2 7">Belongs to the FPP/GGPP synthase family.</text>
</comment>
<comment type="cofactor">
    <cofactor evidence="1">
        <name>Mg(2+)</name>
        <dbReference type="ChEBI" id="CHEBI:18420"/>
    </cofactor>
</comment>
<keyword evidence="5" id="KW-0460">Magnesium</keyword>
<evidence type="ECO:0000313" key="9">
    <source>
        <dbReference type="Proteomes" id="UP000594263"/>
    </source>
</evidence>
<dbReference type="GO" id="GO:0004161">
    <property type="term" value="F:dimethylallyltranstransferase activity"/>
    <property type="evidence" value="ECO:0007669"/>
    <property type="project" value="TreeGrafter"/>
</dbReference>
<evidence type="ECO:0000313" key="8">
    <source>
        <dbReference type="EnsemblPlants" id="Kaladp0068s0320.1.v1.1"/>
    </source>
</evidence>
<dbReference type="PANTHER" id="PTHR11525:SF0">
    <property type="entry name" value="FARNESYL PYROPHOSPHATE SYNTHASE"/>
    <property type="match status" value="1"/>
</dbReference>
<name>A0A7N0UIV3_KALFE</name>
<dbReference type="GO" id="GO:0045337">
    <property type="term" value="P:farnesyl diphosphate biosynthetic process"/>
    <property type="evidence" value="ECO:0007669"/>
    <property type="project" value="TreeGrafter"/>
</dbReference>
<sequence length="369" mass="42588">MAERNRSAVLQKLKFLKVYSVLKSELLRDPDFEFDEYSRRWVERMLDYFVPRGNLKKGLSVAKSYRHLKEGKEVTESEDFIASVLGWCIELLQAYVQALDAIIHEAQLPSDKPYRFELSKDAKVTANDGIFLRSYITRILIKHLKGKPYYADIVDLFNEVEFQMGSGNMIYLIATGYGEKDLSKYSMPLYRRMVQYKITYHSYYLPAACALLMSGEDLEDHIDAKKILVEMGIYFQVQDDYADCFGDPKKTRKVNSDSQLTTIGTDIQDFKCSWLVVKALELCNEEQKKVLTDHYGKDSPEAVAKVKALYYELNLQRAFVEYEAKAYQKLMASIESHPSKPVQALLKSFLSKGYKKLELDVIFSGLRIS</sequence>
<evidence type="ECO:0000256" key="1">
    <source>
        <dbReference type="ARBA" id="ARBA00001946"/>
    </source>
</evidence>
<dbReference type="GO" id="GO:0004337">
    <property type="term" value="F:(2E,6E)-farnesyl diphosphate synthase activity"/>
    <property type="evidence" value="ECO:0007669"/>
    <property type="project" value="TreeGrafter"/>
</dbReference>
<dbReference type="InterPro" id="IPR000092">
    <property type="entry name" value="Polyprenyl_synt"/>
</dbReference>
<keyword evidence="3 7" id="KW-0808">Transferase</keyword>
<evidence type="ECO:0008006" key="10">
    <source>
        <dbReference type="Google" id="ProtNLM"/>
    </source>
</evidence>
<evidence type="ECO:0000256" key="5">
    <source>
        <dbReference type="ARBA" id="ARBA00022842"/>
    </source>
</evidence>
<dbReference type="InterPro" id="IPR039702">
    <property type="entry name" value="FPS1-like"/>
</dbReference>
<keyword evidence="6" id="KW-0414">Isoprene biosynthesis</keyword>
<keyword evidence="9" id="KW-1185">Reference proteome</keyword>
<evidence type="ECO:0000256" key="4">
    <source>
        <dbReference type="ARBA" id="ARBA00022723"/>
    </source>
</evidence>
<dbReference type="Pfam" id="PF00348">
    <property type="entry name" value="polyprenyl_synt"/>
    <property type="match status" value="1"/>
</dbReference>
<dbReference type="Proteomes" id="UP000594263">
    <property type="component" value="Unplaced"/>
</dbReference>
<dbReference type="PROSITE" id="PS00444">
    <property type="entry name" value="POLYPRENYL_SYNTHASE_2"/>
    <property type="match status" value="1"/>
</dbReference>
<dbReference type="Gene3D" id="1.10.600.10">
    <property type="entry name" value="Farnesyl Diphosphate Synthase"/>
    <property type="match status" value="1"/>
</dbReference>
<evidence type="ECO:0000256" key="6">
    <source>
        <dbReference type="ARBA" id="ARBA00023229"/>
    </source>
</evidence>